<evidence type="ECO:0000313" key="2">
    <source>
        <dbReference type="EMBL" id="MFF5296647.1"/>
    </source>
</evidence>
<dbReference type="RefSeq" id="WP_026206315.1">
    <property type="nucleotide sequence ID" value="NZ_JBIAZU010000008.1"/>
</dbReference>
<protein>
    <submittedName>
        <fullName evidence="2">Uncharacterized protein</fullName>
    </submittedName>
</protein>
<keyword evidence="3" id="KW-1185">Reference proteome</keyword>
<name>A0ABW6WTM2_9ACTN</name>
<gene>
    <name evidence="2" type="ORF">ACFY35_45030</name>
</gene>
<evidence type="ECO:0000313" key="3">
    <source>
        <dbReference type="Proteomes" id="UP001602245"/>
    </source>
</evidence>
<feature type="signal peptide" evidence="1">
    <location>
        <begin position="1"/>
        <end position="22"/>
    </location>
</feature>
<dbReference type="EMBL" id="JBIAZU010000008">
    <property type="protein sequence ID" value="MFF5296647.1"/>
    <property type="molecule type" value="Genomic_DNA"/>
</dbReference>
<dbReference type="PROSITE" id="PS51257">
    <property type="entry name" value="PROKAR_LIPOPROTEIN"/>
    <property type="match status" value="1"/>
</dbReference>
<sequence length="286" mass="29557">MTRLRGTLVAAAVPLFLISACAANDPAGAADSRPLESASAPAADDLVVRVESFGGFVPAEQNVGRIPAVSIYGDGRLITQGPTTMIYPGKALPNIQEQMLTPEFVQDLVRRGTEAGVRNGADFGSPNIADAPSTRVTVGDQSVSVVALSQAQPNDPRLSAAQRTARTKLAAYVDKLQSLSAAEGVAKPIAYQPSMLASLAHKYVAPQAAEPVMKTWPGAALPGDMLNANIGIGCVESTGAEKDAVLAAAKDATVVTPWKSGGALWSVTFRPLLPEEQGCAALKGVK</sequence>
<comment type="caution">
    <text evidence="2">The sequence shown here is derived from an EMBL/GenBank/DDBJ whole genome shotgun (WGS) entry which is preliminary data.</text>
</comment>
<evidence type="ECO:0000256" key="1">
    <source>
        <dbReference type="SAM" id="SignalP"/>
    </source>
</evidence>
<accession>A0ABW6WTM2</accession>
<keyword evidence="1" id="KW-0732">Signal</keyword>
<proteinExistence type="predicted"/>
<organism evidence="2 3">
    <name type="scientific">Paractinoplanes globisporus</name>
    <dbReference type="NCBI Taxonomy" id="113565"/>
    <lineage>
        <taxon>Bacteria</taxon>
        <taxon>Bacillati</taxon>
        <taxon>Actinomycetota</taxon>
        <taxon>Actinomycetes</taxon>
        <taxon>Micromonosporales</taxon>
        <taxon>Micromonosporaceae</taxon>
        <taxon>Paractinoplanes</taxon>
    </lineage>
</organism>
<reference evidence="2 3" key="1">
    <citation type="submission" date="2024-10" db="EMBL/GenBank/DDBJ databases">
        <title>The Natural Products Discovery Center: Release of the First 8490 Sequenced Strains for Exploring Actinobacteria Biosynthetic Diversity.</title>
        <authorList>
            <person name="Kalkreuter E."/>
            <person name="Kautsar S.A."/>
            <person name="Yang D."/>
            <person name="Bader C.D."/>
            <person name="Teijaro C.N."/>
            <person name="Fluegel L."/>
            <person name="Davis C.M."/>
            <person name="Simpson J.R."/>
            <person name="Lauterbach L."/>
            <person name="Steele A.D."/>
            <person name="Gui C."/>
            <person name="Meng S."/>
            <person name="Li G."/>
            <person name="Viehrig K."/>
            <person name="Ye F."/>
            <person name="Su P."/>
            <person name="Kiefer A.F."/>
            <person name="Nichols A."/>
            <person name="Cepeda A.J."/>
            <person name="Yan W."/>
            <person name="Fan B."/>
            <person name="Jiang Y."/>
            <person name="Adhikari A."/>
            <person name="Zheng C.-J."/>
            <person name="Schuster L."/>
            <person name="Cowan T.M."/>
            <person name="Smanski M.J."/>
            <person name="Chevrette M.G."/>
            <person name="De Carvalho L.P.S."/>
            <person name="Shen B."/>
        </authorList>
    </citation>
    <scope>NUCLEOTIDE SEQUENCE [LARGE SCALE GENOMIC DNA]</scope>
    <source>
        <strain evidence="2 3">NPDC000087</strain>
    </source>
</reference>
<feature type="chain" id="PRO_5045183753" evidence="1">
    <location>
        <begin position="23"/>
        <end position="286"/>
    </location>
</feature>
<dbReference type="Proteomes" id="UP001602245">
    <property type="component" value="Unassembled WGS sequence"/>
</dbReference>